<dbReference type="PRINTS" id="PR00502">
    <property type="entry name" value="NUDIXFAMILY"/>
</dbReference>
<name>A0A559IYE6_9BACL</name>
<dbReference type="InterPro" id="IPR020476">
    <property type="entry name" value="Nudix_hydrolase"/>
</dbReference>
<dbReference type="SUPFAM" id="SSF55811">
    <property type="entry name" value="Nudix"/>
    <property type="match status" value="1"/>
</dbReference>
<comment type="similarity">
    <text evidence="3">Belongs to the Nudix hydrolase family.</text>
</comment>
<evidence type="ECO:0000313" key="6">
    <source>
        <dbReference type="Proteomes" id="UP000318102"/>
    </source>
</evidence>
<protein>
    <submittedName>
        <fullName evidence="5">NUDIX domain-containing protein</fullName>
    </submittedName>
</protein>
<evidence type="ECO:0000256" key="3">
    <source>
        <dbReference type="RuleBase" id="RU003476"/>
    </source>
</evidence>
<feature type="domain" description="Nudix hydrolase" evidence="4">
    <location>
        <begin position="19"/>
        <end position="150"/>
    </location>
</feature>
<dbReference type="PROSITE" id="PS51462">
    <property type="entry name" value="NUDIX"/>
    <property type="match status" value="1"/>
</dbReference>
<dbReference type="OrthoDB" id="9787476at2"/>
<dbReference type="Gene3D" id="3.90.79.10">
    <property type="entry name" value="Nucleoside Triphosphate Pyrophosphohydrolase"/>
    <property type="match status" value="1"/>
</dbReference>
<dbReference type="GO" id="GO:0016787">
    <property type="term" value="F:hydrolase activity"/>
    <property type="evidence" value="ECO:0007669"/>
    <property type="project" value="UniProtKB-KW"/>
</dbReference>
<dbReference type="InterPro" id="IPR015797">
    <property type="entry name" value="NUDIX_hydrolase-like_dom_sf"/>
</dbReference>
<accession>A0A559IYE6</accession>
<gene>
    <name evidence="5" type="ORF">FPZ44_06100</name>
</gene>
<reference evidence="5 6" key="1">
    <citation type="submission" date="2019-07" db="EMBL/GenBank/DDBJ databases">
        <authorList>
            <person name="Kim J."/>
        </authorList>
    </citation>
    <scope>NUCLEOTIDE SEQUENCE [LARGE SCALE GENOMIC DNA]</scope>
    <source>
        <strain evidence="5 6">N4</strain>
    </source>
</reference>
<evidence type="ECO:0000256" key="2">
    <source>
        <dbReference type="ARBA" id="ARBA00022801"/>
    </source>
</evidence>
<organism evidence="5 6">
    <name type="scientific">Paenibacillus agilis</name>
    <dbReference type="NCBI Taxonomy" id="3020863"/>
    <lineage>
        <taxon>Bacteria</taxon>
        <taxon>Bacillati</taxon>
        <taxon>Bacillota</taxon>
        <taxon>Bacilli</taxon>
        <taxon>Bacillales</taxon>
        <taxon>Paenibacillaceae</taxon>
        <taxon>Paenibacillus</taxon>
    </lineage>
</organism>
<dbReference type="AlphaFoldDB" id="A0A559IYE6"/>
<dbReference type="RefSeq" id="WP_144988325.1">
    <property type="nucleotide sequence ID" value="NZ_VNJK01000001.1"/>
</dbReference>
<dbReference type="Proteomes" id="UP000318102">
    <property type="component" value="Unassembled WGS sequence"/>
</dbReference>
<proteinExistence type="inferred from homology"/>
<dbReference type="PANTHER" id="PTHR43046">
    <property type="entry name" value="GDP-MANNOSE MANNOSYL HYDROLASE"/>
    <property type="match status" value="1"/>
</dbReference>
<dbReference type="InterPro" id="IPR020084">
    <property type="entry name" value="NUDIX_hydrolase_CS"/>
</dbReference>
<evidence type="ECO:0000313" key="5">
    <source>
        <dbReference type="EMBL" id="TVX92655.1"/>
    </source>
</evidence>
<comment type="cofactor">
    <cofactor evidence="1">
        <name>Mg(2+)</name>
        <dbReference type="ChEBI" id="CHEBI:18420"/>
    </cofactor>
</comment>
<evidence type="ECO:0000259" key="4">
    <source>
        <dbReference type="PROSITE" id="PS51462"/>
    </source>
</evidence>
<dbReference type="PANTHER" id="PTHR43046:SF2">
    <property type="entry name" value="8-OXO-DGTP DIPHOSPHATASE-RELATED"/>
    <property type="match status" value="1"/>
</dbReference>
<dbReference type="EMBL" id="VNJK01000001">
    <property type="protein sequence ID" value="TVX92655.1"/>
    <property type="molecule type" value="Genomic_DNA"/>
</dbReference>
<keyword evidence="6" id="KW-1185">Reference proteome</keyword>
<dbReference type="InterPro" id="IPR000086">
    <property type="entry name" value="NUDIX_hydrolase_dom"/>
</dbReference>
<comment type="caution">
    <text evidence="5">The sequence shown here is derived from an EMBL/GenBank/DDBJ whole genome shotgun (WGS) entry which is preliminary data.</text>
</comment>
<dbReference type="PROSITE" id="PS00893">
    <property type="entry name" value="NUDIX_BOX"/>
    <property type="match status" value="1"/>
</dbReference>
<dbReference type="Pfam" id="PF00293">
    <property type="entry name" value="NUDIX"/>
    <property type="match status" value="1"/>
</dbReference>
<sequence length="157" mass="17701">MSMSPYYQNLRDKVGAELLFMPSVAAVVRNEESHILFIRKGNEQIWGLPAGAIEIGETPAQAIVREVYEETGLTIVPTQIIGVFGGEKYQYQYSNGHQVEYLVIVFECSIIGGKLEAMDGEAEQLSFFREDELPDIAIPYPKEIFFKNVTEGRTVFE</sequence>
<evidence type="ECO:0000256" key="1">
    <source>
        <dbReference type="ARBA" id="ARBA00001946"/>
    </source>
</evidence>
<keyword evidence="2 3" id="KW-0378">Hydrolase</keyword>